<dbReference type="Gene3D" id="2.60.120.380">
    <property type="match status" value="1"/>
</dbReference>
<name>A0A6I4SN37_9SPHN</name>
<dbReference type="Gene3D" id="1.25.40.10">
    <property type="entry name" value="Tetratricopeptide repeat domain"/>
    <property type="match status" value="1"/>
</dbReference>
<dbReference type="OrthoDB" id="266279at2"/>
<evidence type="ECO:0000259" key="3">
    <source>
        <dbReference type="PROSITE" id="PS51468"/>
    </source>
</evidence>
<reference evidence="4 5" key="1">
    <citation type="submission" date="2019-12" db="EMBL/GenBank/DDBJ databases">
        <title>Genomic-based taxomic classification of the family Erythrobacteraceae.</title>
        <authorList>
            <person name="Xu L."/>
        </authorList>
    </citation>
    <scope>NUCLEOTIDE SEQUENCE [LARGE SCALE GENOMIC DNA]</scope>
    <source>
        <strain evidence="4 5">JCM 17802</strain>
    </source>
</reference>
<keyword evidence="5" id="KW-1185">Reference proteome</keyword>
<dbReference type="RefSeq" id="WP_160598284.1">
    <property type="nucleotide sequence ID" value="NZ_WTYS01000001.1"/>
</dbReference>
<evidence type="ECO:0000313" key="4">
    <source>
        <dbReference type="EMBL" id="MXO57163.1"/>
    </source>
</evidence>
<comment type="caution">
    <text evidence="4">The sequence shown here is derived from an EMBL/GenBank/DDBJ whole genome shotgun (WGS) entry which is preliminary data.</text>
</comment>
<dbReference type="PANTHER" id="PTHR45737:SF6">
    <property type="entry name" value="VON WILLEBRAND FACTOR A DOMAIN-CONTAINING PROTEIN 5A"/>
    <property type="match status" value="1"/>
</dbReference>
<organism evidence="4 5">
    <name type="scientific">Pontixanthobacter gangjinensis</name>
    <dbReference type="NCBI Taxonomy" id="1028742"/>
    <lineage>
        <taxon>Bacteria</taxon>
        <taxon>Pseudomonadati</taxon>
        <taxon>Pseudomonadota</taxon>
        <taxon>Alphaproteobacteria</taxon>
        <taxon>Sphingomonadales</taxon>
        <taxon>Erythrobacteraceae</taxon>
        <taxon>Pontixanthobacter</taxon>
    </lineage>
</organism>
<feature type="region of interest" description="Disordered" evidence="1">
    <location>
        <begin position="581"/>
        <end position="617"/>
    </location>
</feature>
<dbReference type="AlphaFoldDB" id="A0A6I4SN37"/>
<dbReference type="SUPFAM" id="SSF48452">
    <property type="entry name" value="TPR-like"/>
    <property type="match status" value="1"/>
</dbReference>
<evidence type="ECO:0000313" key="5">
    <source>
        <dbReference type="Proteomes" id="UP000468943"/>
    </source>
</evidence>
<dbReference type="InterPro" id="IPR011990">
    <property type="entry name" value="TPR-like_helical_dom_sf"/>
</dbReference>
<dbReference type="PROSITE" id="PS51468">
    <property type="entry name" value="VIT"/>
    <property type="match status" value="1"/>
</dbReference>
<dbReference type="PANTHER" id="PTHR45737">
    <property type="entry name" value="VON WILLEBRAND FACTOR A DOMAIN-CONTAINING PROTEIN 5A"/>
    <property type="match status" value="1"/>
</dbReference>
<gene>
    <name evidence="4" type="ORF">GRI36_09735</name>
</gene>
<feature type="signal peptide" evidence="2">
    <location>
        <begin position="1"/>
        <end position="23"/>
    </location>
</feature>
<keyword evidence="2" id="KW-0732">Signal</keyword>
<evidence type="ECO:0000256" key="2">
    <source>
        <dbReference type="SAM" id="SignalP"/>
    </source>
</evidence>
<evidence type="ECO:0000256" key="1">
    <source>
        <dbReference type="SAM" id="MobiDB-lite"/>
    </source>
</evidence>
<sequence>MRLTKPLLLAAAAAFALSPPVSAAEERPSPQLSATVDGVVGEDSQELSIERLDIEVRRHGSLATTEMTVRFANPTDQTLEGQFALSMPKGSIVTGYALDVNGVMIDGVLQPRDRARVAFEKRVVRRIDPGLAEVDFSDRFETRVYPIFPKQGRTIRIRFVSPLDTGQRYILPIETSEVGNFSISIRGITPDSRKGIKWRADGANFIATGNGEIDGEIAFDAPVKDGLTMSEHPGEGAFFELSGETPTGAGDSSKGALTIAWDRSVSRLDDELVREAGLAEKIARELGVSSVRLVLFDSGQAEIRNVAVKDLGGVLGNVRYAGGTSFDGLAKALADSNGTCILFTDGRATIGNRENLSAAGCRLVALGSGQESDRAWLEGQARMLGGTFVDIGGAKDEEVVQLALTPSALPTVTDSNKRAVEVRALPAANGRYRLVGPMPQNGELMVDGVAIRASSPLIPNFTAPGALWAAQHIALSRDAMGSEELAEQARRWSVAVPGVSFIVLETPEDYVEAGFVPPGSYPKDLRARFDQIKDQQEAIARDFDQAYRDELIGYWEARKRWWAGPQRNVNKSRADAAVDAVTEEAAAESRPMAPPPSPIAVSQPPPPPPARVTGGANDRLESDEDRIIVTASRIPQRLQETPVGASAVTDEEIEIAGDVTVEGIVGDGASQEGERSNVSSGLRDDLRETIETAEWSVDRPYIAAWAKAGPDWPAAVANTEKQYGSIPLFYLDLAEWHFRAGREAEARRAAEAALDLPSKDNQTLAIVAQRLLRYGDADRAIWLLKLLADTESDRPQPLMALSQAYAERGRRTDNRDDIVEAQKIMVGVAMKRWEGIYEKVGEIALAEANALIVELGGQQAEGVMLDSQFVAALPVDVRVVAEWNTPRTDLDLWVREPSGEEVGFSNETSRAGARYTHDLTGGYGPEEYQLREAPDGTYRIEINTFSVDRRNPNGPSVVTVRLIRNFATDSQVEETIDVEMQPDAEGRKLIGRIVID</sequence>
<feature type="domain" description="VIT" evidence="3">
    <location>
        <begin position="33"/>
        <end position="161"/>
    </location>
</feature>
<dbReference type="Proteomes" id="UP000468943">
    <property type="component" value="Unassembled WGS sequence"/>
</dbReference>
<protein>
    <recommendedName>
        <fullName evidence="3">VIT domain-containing protein</fullName>
    </recommendedName>
</protein>
<accession>A0A6I4SN37</accession>
<feature type="compositionally biased region" description="Pro residues" evidence="1">
    <location>
        <begin position="592"/>
        <end position="610"/>
    </location>
</feature>
<dbReference type="Pfam" id="PF08487">
    <property type="entry name" value="VIT"/>
    <property type="match status" value="1"/>
</dbReference>
<proteinExistence type="predicted"/>
<feature type="chain" id="PRO_5026179796" description="VIT domain-containing protein" evidence="2">
    <location>
        <begin position="24"/>
        <end position="996"/>
    </location>
</feature>
<dbReference type="EMBL" id="WTYS01000001">
    <property type="protein sequence ID" value="MXO57163.1"/>
    <property type="molecule type" value="Genomic_DNA"/>
</dbReference>
<dbReference type="InterPro" id="IPR013694">
    <property type="entry name" value="VIT"/>
</dbReference>